<comment type="similarity">
    <text evidence="1">Belongs to the protein kinase superfamily. AGC Ser/Thr protein kinase family.</text>
</comment>
<dbReference type="SMART" id="SM00133">
    <property type="entry name" value="S_TK_X"/>
    <property type="match status" value="1"/>
</dbReference>
<dbReference type="Pfam" id="PF00069">
    <property type="entry name" value="Pkinase"/>
    <property type="match status" value="1"/>
</dbReference>
<dbReference type="SUPFAM" id="SSF64268">
    <property type="entry name" value="PX domain"/>
    <property type="match status" value="1"/>
</dbReference>
<dbReference type="InterPro" id="IPR017441">
    <property type="entry name" value="Protein_kinase_ATP_BS"/>
</dbReference>
<dbReference type="GO" id="GO:0035091">
    <property type="term" value="F:phosphatidylinositol binding"/>
    <property type="evidence" value="ECO:0007669"/>
    <property type="project" value="InterPro"/>
</dbReference>
<evidence type="ECO:0000313" key="13">
    <source>
        <dbReference type="EMBL" id="OQV19729.1"/>
    </source>
</evidence>
<evidence type="ECO:0000259" key="10">
    <source>
        <dbReference type="PROSITE" id="PS50011"/>
    </source>
</evidence>
<keyword evidence="2" id="KW-0723">Serine/threonine-protein kinase</keyword>
<feature type="region of interest" description="Disordered" evidence="9">
    <location>
        <begin position="1"/>
        <end position="36"/>
    </location>
</feature>
<accession>A0A1W0WWZ0</accession>
<feature type="binding site" evidence="8">
    <location>
        <position position="215"/>
    </location>
    <ligand>
        <name>ATP</name>
        <dbReference type="ChEBI" id="CHEBI:30616"/>
    </ligand>
</feature>
<dbReference type="OrthoDB" id="63267at2759"/>
<proteinExistence type="inferred from homology"/>
<dbReference type="PROSITE" id="PS50195">
    <property type="entry name" value="PX"/>
    <property type="match status" value="1"/>
</dbReference>
<keyword evidence="6 13" id="KW-0418">Kinase</keyword>
<reference evidence="14" key="1">
    <citation type="submission" date="2017-01" db="EMBL/GenBank/DDBJ databases">
        <title>Comparative genomics of anhydrobiosis in the tardigrade Hypsibius dujardini.</title>
        <authorList>
            <person name="Yoshida Y."/>
            <person name="Koutsovoulos G."/>
            <person name="Laetsch D."/>
            <person name="Stevens L."/>
            <person name="Kumar S."/>
            <person name="Horikawa D."/>
            <person name="Ishino K."/>
            <person name="Komine S."/>
            <person name="Tomita M."/>
            <person name="Blaxter M."/>
            <person name="Arakawa K."/>
        </authorList>
    </citation>
    <scope>NUCLEOTIDE SEQUENCE [LARGE SCALE GENOMIC DNA]</scope>
    <source>
        <strain evidence="14">Z151</strain>
    </source>
</reference>
<feature type="compositionally biased region" description="Low complexity" evidence="9">
    <location>
        <begin position="25"/>
        <end position="36"/>
    </location>
</feature>
<dbReference type="Pfam" id="PF00433">
    <property type="entry name" value="Pkinase_C"/>
    <property type="match status" value="1"/>
</dbReference>
<dbReference type="InterPro" id="IPR017892">
    <property type="entry name" value="Pkinase_C"/>
</dbReference>
<dbReference type="InterPro" id="IPR000719">
    <property type="entry name" value="Prot_kinase_dom"/>
</dbReference>
<evidence type="ECO:0000256" key="7">
    <source>
        <dbReference type="ARBA" id="ARBA00022840"/>
    </source>
</evidence>
<evidence type="ECO:0000256" key="1">
    <source>
        <dbReference type="ARBA" id="ARBA00009903"/>
    </source>
</evidence>
<dbReference type="PROSITE" id="PS00107">
    <property type="entry name" value="PROTEIN_KINASE_ATP"/>
    <property type="match status" value="1"/>
</dbReference>
<gene>
    <name evidence="13" type="ORF">BV898_06268</name>
</gene>
<dbReference type="GO" id="GO:0004674">
    <property type="term" value="F:protein serine/threonine kinase activity"/>
    <property type="evidence" value="ECO:0007669"/>
    <property type="project" value="UniProtKB-KW"/>
</dbReference>
<keyword evidence="14" id="KW-1185">Reference proteome</keyword>
<feature type="domain" description="AGC-kinase C-terminal" evidence="12">
    <location>
        <begin position="446"/>
        <end position="515"/>
    </location>
</feature>
<organism evidence="13 14">
    <name type="scientific">Hypsibius exemplaris</name>
    <name type="common">Freshwater tardigrade</name>
    <dbReference type="NCBI Taxonomy" id="2072580"/>
    <lineage>
        <taxon>Eukaryota</taxon>
        <taxon>Metazoa</taxon>
        <taxon>Ecdysozoa</taxon>
        <taxon>Tardigrada</taxon>
        <taxon>Eutardigrada</taxon>
        <taxon>Parachela</taxon>
        <taxon>Hypsibioidea</taxon>
        <taxon>Hypsibiidae</taxon>
        <taxon>Hypsibius</taxon>
    </lineage>
</organism>
<evidence type="ECO:0000259" key="12">
    <source>
        <dbReference type="PROSITE" id="PS51285"/>
    </source>
</evidence>
<dbReference type="SUPFAM" id="SSF56112">
    <property type="entry name" value="Protein kinase-like (PK-like)"/>
    <property type="match status" value="1"/>
</dbReference>
<evidence type="ECO:0000256" key="3">
    <source>
        <dbReference type="ARBA" id="ARBA00022553"/>
    </source>
</evidence>
<dbReference type="FunFam" id="1.10.510.10:FF:000008">
    <property type="entry name" value="Non-specific serine/threonine protein kinase"/>
    <property type="match status" value="1"/>
</dbReference>
<dbReference type="Gene3D" id="3.30.200.20">
    <property type="entry name" value="Phosphorylase Kinase, domain 1"/>
    <property type="match status" value="1"/>
</dbReference>
<evidence type="ECO:0000256" key="2">
    <source>
        <dbReference type="ARBA" id="ARBA00022527"/>
    </source>
</evidence>
<dbReference type="Pfam" id="PF00787">
    <property type="entry name" value="PX"/>
    <property type="match status" value="1"/>
</dbReference>
<dbReference type="PROSITE" id="PS50011">
    <property type="entry name" value="PROTEIN_KINASE_DOM"/>
    <property type="match status" value="1"/>
</dbReference>
<dbReference type="EMBL" id="MTYJ01000036">
    <property type="protein sequence ID" value="OQV19729.1"/>
    <property type="molecule type" value="Genomic_DNA"/>
</dbReference>
<dbReference type="PROSITE" id="PS00108">
    <property type="entry name" value="PROTEIN_KINASE_ST"/>
    <property type="match status" value="1"/>
</dbReference>
<dbReference type="InterPro" id="IPR008271">
    <property type="entry name" value="Ser/Thr_kinase_AS"/>
</dbReference>
<dbReference type="InterPro" id="IPR000961">
    <property type="entry name" value="AGC-kinase_C"/>
</dbReference>
<comment type="caution">
    <text evidence="13">The sequence shown here is derived from an EMBL/GenBank/DDBJ whole genome shotgun (WGS) entry which is preliminary data.</text>
</comment>
<dbReference type="SMART" id="SM00220">
    <property type="entry name" value="S_TKc"/>
    <property type="match status" value="1"/>
</dbReference>
<evidence type="ECO:0000256" key="6">
    <source>
        <dbReference type="ARBA" id="ARBA00022777"/>
    </source>
</evidence>
<dbReference type="Gene3D" id="1.10.510.10">
    <property type="entry name" value="Transferase(Phosphotransferase) domain 1"/>
    <property type="match status" value="1"/>
</dbReference>
<dbReference type="PANTHER" id="PTHR24351">
    <property type="entry name" value="RIBOSOMAL PROTEIN S6 KINASE"/>
    <property type="match status" value="1"/>
</dbReference>
<keyword evidence="5 8" id="KW-0547">Nucleotide-binding</keyword>
<dbReference type="SMART" id="SM00312">
    <property type="entry name" value="PX"/>
    <property type="match status" value="1"/>
</dbReference>
<dbReference type="InterPro" id="IPR036871">
    <property type="entry name" value="PX_dom_sf"/>
</dbReference>
<evidence type="ECO:0000313" key="14">
    <source>
        <dbReference type="Proteomes" id="UP000192578"/>
    </source>
</evidence>
<dbReference type="Proteomes" id="UP000192578">
    <property type="component" value="Unassembled WGS sequence"/>
</dbReference>
<dbReference type="GO" id="GO:0005524">
    <property type="term" value="F:ATP binding"/>
    <property type="evidence" value="ECO:0007669"/>
    <property type="project" value="UniProtKB-UniRule"/>
</dbReference>
<evidence type="ECO:0000256" key="8">
    <source>
        <dbReference type="PROSITE-ProRule" id="PRU10141"/>
    </source>
</evidence>
<dbReference type="InterPro" id="IPR001683">
    <property type="entry name" value="PX_dom"/>
</dbReference>
<evidence type="ECO:0000256" key="9">
    <source>
        <dbReference type="SAM" id="MobiDB-lite"/>
    </source>
</evidence>
<evidence type="ECO:0000256" key="4">
    <source>
        <dbReference type="ARBA" id="ARBA00022679"/>
    </source>
</evidence>
<evidence type="ECO:0000256" key="5">
    <source>
        <dbReference type="ARBA" id="ARBA00022741"/>
    </source>
</evidence>
<dbReference type="PROSITE" id="PS51285">
    <property type="entry name" value="AGC_KINASE_CTER"/>
    <property type="match status" value="1"/>
</dbReference>
<keyword evidence="7 8" id="KW-0067">ATP-binding</keyword>
<dbReference type="FunFam" id="3.30.200.20:FF:000030">
    <property type="entry name" value="Non-specific serine/threonine protein kinase"/>
    <property type="match status" value="1"/>
</dbReference>
<sequence length="515" mass="58828">MNRMDLFGGSGKSPLSGKTSAAPASTQSEIVVSVSESQTDVRHDKKKYTTYKLEVKSHGHLAMGVRGREWTLLRRYAEFSRLHDALKKAYPDISLKLPGKRLFNNFDAMFIEHRRQGLDCFMQQVAQDLRLIQHGSTLEFLEVNKSTSLDSPVSTLTRDFHSAHGLGDHEINLGPSEHPAVKPADFEFMKVIGKGSFGKVLLARHKTEDKVYAVKVLQKQQIRKNNEIRHIMSERNILRKNIQHPFLVGLHYSFQTQDKLYFVLDYVNGGELFHHLQRERYFSEPRARFYSAEIACALGYLHTMGIIYRDLKPENLLLDSEGHIRLTDFGLCKDNVNALNGGTTTTFCGTPEYLAPEILKKQAYTAVVDWWCLGAVLYEMLYGLPPFYSRDTAEMYDSILHKPLRLRTNVSETVRDLLEHLLQKDPKLRIGYEGDFDTIASHPFFKPINWEMLMEKKVRPPYNPNVTSCYDLRHIDPEFTLEPVPPSVTENNPFAPASVDNAFAGFTYVPPIEGL</sequence>
<name>A0A1W0WWZ0_HYPEX</name>
<dbReference type="InterPro" id="IPR011009">
    <property type="entry name" value="Kinase-like_dom_sf"/>
</dbReference>
<keyword evidence="3" id="KW-0597">Phosphoprotein</keyword>
<feature type="domain" description="PX" evidence="11">
    <location>
        <begin position="29"/>
        <end position="148"/>
    </location>
</feature>
<feature type="domain" description="Protein kinase" evidence="10">
    <location>
        <begin position="186"/>
        <end position="445"/>
    </location>
</feature>
<dbReference type="Gene3D" id="3.30.1520.10">
    <property type="entry name" value="Phox-like domain"/>
    <property type="match status" value="1"/>
</dbReference>
<keyword evidence="4" id="KW-0808">Transferase</keyword>
<protein>
    <submittedName>
        <fullName evidence="13">Serine/threonine-protein kinase Sgk3</fullName>
    </submittedName>
</protein>
<dbReference type="AlphaFoldDB" id="A0A1W0WWZ0"/>
<evidence type="ECO:0000259" key="11">
    <source>
        <dbReference type="PROSITE" id="PS50195"/>
    </source>
</evidence>